<proteinExistence type="predicted"/>
<gene>
    <name evidence="2" type="ORF">METZ01_LOCUS322663</name>
</gene>
<feature type="transmembrane region" description="Helical" evidence="1">
    <location>
        <begin position="47"/>
        <end position="65"/>
    </location>
</feature>
<evidence type="ECO:0000313" key="2">
    <source>
        <dbReference type="EMBL" id="SVC69809.1"/>
    </source>
</evidence>
<name>A0A382P8R3_9ZZZZ</name>
<evidence type="ECO:0000256" key="1">
    <source>
        <dbReference type="SAM" id="Phobius"/>
    </source>
</evidence>
<keyword evidence="1" id="KW-1133">Transmembrane helix</keyword>
<protein>
    <submittedName>
        <fullName evidence="2">Uncharacterized protein</fullName>
    </submittedName>
</protein>
<keyword evidence="1" id="KW-0472">Membrane</keyword>
<keyword evidence="1" id="KW-0812">Transmembrane</keyword>
<dbReference type="EMBL" id="UINC01105685">
    <property type="protein sequence ID" value="SVC69809.1"/>
    <property type="molecule type" value="Genomic_DNA"/>
</dbReference>
<organism evidence="2">
    <name type="scientific">marine metagenome</name>
    <dbReference type="NCBI Taxonomy" id="408172"/>
    <lineage>
        <taxon>unclassified sequences</taxon>
        <taxon>metagenomes</taxon>
        <taxon>ecological metagenomes</taxon>
    </lineage>
</organism>
<feature type="transmembrane region" description="Helical" evidence="1">
    <location>
        <begin position="95"/>
        <end position="112"/>
    </location>
</feature>
<sequence length="134" mass="14076">MNDSTKSFLAATLAFFAVTYLGVRFAFGPAMGMEYASDAMFNQEVTALLGSLISIAFFVYAIGMVGDVDKTARVIALSQIVLVDVYYVINGERGITAAAMSAVILLVGWTLAGKAYSHFSGGESSESSSTAATE</sequence>
<dbReference type="AlphaFoldDB" id="A0A382P8R3"/>
<reference evidence="2" key="1">
    <citation type="submission" date="2018-05" db="EMBL/GenBank/DDBJ databases">
        <authorList>
            <person name="Lanie J.A."/>
            <person name="Ng W.-L."/>
            <person name="Kazmierczak K.M."/>
            <person name="Andrzejewski T.M."/>
            <person name="Davidsen T.M."/>
            <person name="Wayne K.J."/>
            <person name="Tettelin H."/>
            <person name="Glass J.I."/>
            <person name="Rusch D."/>
            <person name="Podicherti R."/>
            <person name="Tsui H.-C.T."/>
            <person name="Winkler M.E."/>
        </authorList>
    </citation>
    <scope>NUCLEOTIDE SEQUENCE</scope>
</reference>
<feature type="non-terminal residue" evidence="2">
    <location>
        <position position="134"/>
    </location>
</feature>
<feature type="transmembrane region" description="Helical" evidence="1">
    <location>
        <begin position="7"/>
        <end position="27"/>
    </location>
</feature>
<accession>A0A382P8R3</accession>